<dbReference type="AlphaFoldDB" id="A0A7J4IXZ7"/>
<protein>
    <submittedName>
        <fullName evidence="1">Uncharacterized protein</fullName>
    </submittedName>
</protein>
<gene>
    <name evidence="1" type="ORF">HA254_07145</name>
</gene>
<reference evidence="2" key="1">
    <citation type="journal article" date="2020" name="bioRxiv">
        <title>A rank-normalized archaeal taxonomy based on genome phylogeny resolves widespread incomplete and uneven classifications.</title>
        <authorList>
            <person name="Rinke C."/>
            <person name="Chuvochina M."/>
            <person name="Mussig A.J."/>
            <person name="Chaumeil P.-A."/>
            <person name="Waite D.W."/>
            <person name="Whitman W.B."/>
            <person name="Parks D.H."/>
            <person name="Hugenholtz P."/>
        </authorList>
    </citation>
    <scope>NUCLEOTIDE SEQUENCE [LARGE SCALE GENOMIC DNA]</scope>
</reference>
<accession>A0A7J4IXZ7</accession>
<dbReference type="Proteomes" id="UP000565078">
    <property type="component" value="Unassembled WGS sequence"/>
</dbReference>
<comment type="caution">
    <text evidence="1">The sequence shown here is derived from an EMBL/GenBank/DDBJ whole genome shotgun (WGS) entry which is preliminary data.</text>
</comment>
<dbReference type="EMBL" id="DUGC01000115">
    <property type="protein sequence ID" value="HIH10411.1"/>
    <property type="molecule type" value="Genomic_DNA"/>
</dbReference>
<evidence type="ECO:0000313" key="2">
    <source>
        <dbReference type="Proteomes" id="UP000565078"/>
    </source>
</evidence>
<evidence type="ECO:0000313" key="1">
    <source>
        <dbReference type="EMBL" id="HIH10411.1"/>
    </source>
</evidence>
<name>A0A7J4IXZ7_9ARCH</name>
<proteinExistence type="predicted"/>
<organism evidence="1 2">
    <name type="scientific">Candidatus Iainarchaeum sp</name>
    <dbReference type="NCBI Taxonomy" id="3101447"/>
    <lineage>
        <taxon>Archaea</taxon>
        <taxon>Candidatus Iainarchaeota</taxon>
        <taxon>Candidatus Iainarchaeia</taxon>
        <taxon>Candidatus Iainarchaeales</taxon>
        <taxon>Candidatus Iainarchaeaceae</taxon>
        <taxon>Candidatus Iainarchaeum</taxon>
    </lineage>
</organism>
<sequence>MEPGPDTSALRDGSYGILFGEWKYYASYKNPKPEPASEEEIAQLEALPKSAQGNIYISGGKPVTFLEFSRINNIPYSSEPSAMTAAPPSKTGNPPAGTYQYDEDKRTWVIKVPGAMDQPVPSGSDLEGKLDNIRNEWGWREFTVSPDDGPIEPIVPKTDIPYAIEDGHYKFENGAWNRVMSNGALAPIENSGDLGKERYTILDKINARRAAEGNNPGEFIVTNGIDSDAPAKAGAQIPATDALPTGMNAGVYEFDSGSGAWMNLGRPVTNPAGAAYLETKREERKANGLVGERFYLIDDGTTRDAPAAPQSAVPKRDTNIIPPATQAILPSAIPPVQGLLGITGYAGASGSPATGILGTVFGGDKGLIGKLAGGGGGIVRAIFGTNPFVAGLAGGLIGGTVSYMTQKDEMQFSSMQPDTEIKDIKLVEGAANKEKEYANVNLTVEGFGKKSERAPTVPQPLVNNPDLISQGIESFRLIFENRDSFTTSEDRPEYAHLKVTGVRHKYKDKVYDRKDFIDDKGGFIGFFDKPTVNSSKSRLEEDPAQTMEQRFRLEFNSIPPSAEKVEDIGLLNCQDGTRVGKTGADALPKVKFRWNWNDIKGDTCNEDNLNGVYCDATQFSIALLKRVNALNEYLGQNGPDFTCPSSLTNQPARNEIGTFDTGIEALATVRNGNDIDVVATIRNTNPGEVPVKATIKLIKPGNSGEIACSKGMQSVSVAAGGKEDASCTFSSLPAGVYTARAEITPTISCTNCGDIAVTNSLSKQFSSGVSGLEQCEPFSTARLSEFLEASGEKNPGLVATAKFNALLMVDGYSSDFQHDFDLAQSEAFFNAPDFYTDSRAGLGNYFKDTSLFSFDAYSQPNFTLPGPGTYNIVIDITYKDRTWKLFDTRGNPTATITIRMEKLKAAEPDSPFYYVPFDGLLGEKDGRIGYGINFAGDPVQVDNSRAPRRTVDITGSATIPDGILTVSKGKNFKSMQVDERGVVAKLSRANGSPTLLFQPSNATPVILKIDKNTEEDAYAIYEPAIDGDAVDVGQQLTLWNGIGAACRGFNDEVMSQQQFVPDTHGISTRCALVGPNQRSKYALEFCGKVVNYGSAYYETVFYTPQDSDSYLKLVDVSSDSAQFISEGAAGNQVPLNGNGLTPKINSLEDIFSLVTAQSMCITGTSLNAEFFWNPKQIFTTIQDSEEDAISSCIAPVKRNK</sequence>